<dbReference type="Pfam" id="PF02515">
    <property type="entry name" value="CoA_transf_3"/>
    <property type="match status" value="1"/>
</dbReference>
<dbReference type="SUPFAM" id="SSF89796">
    <property type="entry name" value="CoA-transferase family III (CaiB/BaiF)"/>
    <property type="match status" value="2"/>
</dbReference>
<organism evidence="1 2">
    <name type="scientific">Cupriavidus campinensis</name>
    <dbReference type="NCBI Taxonomy" id="151783"/>
    <lineage>
        <taxon>Bacteria</taxon>
        <taxon>Pseudomonadati</taxon>
        <taxon>Pseudomonadota</taxon>
        <taxon>Betaproteobacteria</taxon>
        <taxon>Burkholderiales</taxon>
        <taxon>Burkholderiaceae</taxon>
        <taxon>Cupriavidus</taxon>
    </lineage>
</organism>
<sequence>MNTASSPDSSLSATSSASATLPADALAGLWHGAGLPPEALAHLALTGADPVLPSSFAVGTAAQASLGASALAAAALWAQRTGRWQDVAVDMRHALAEFRSERYLRVNGGPAPELWDKIAGLYPCGDGRWVRLHTNFPHHRDGVLRLLQCAHDKNAVRAALGRWEAEAFESAASDAGLVVAAMRPYDTWRAHPQAQAIAGLPPVTIEKIGEAPPQPLPALPPHAEINVDARPLTGVRVLDFTRIIAGPVAGRTLAAHGADVLLVTAAHLPAIAPLVIDTGRGKRSCQLDLRDPDDKRTLHKLLHGADVVVQGYRPGGLAELGAGPEAAARARPGIVYVSLSAYGHVGPWAGKRGFDSLVQTATGFNDDEARAAGSAEPKPLPAQVLDHAAGYLLAFGAMAALHRRAVEGGSWHVRVSLAQVGQWLRGLGRVPEGWRVPDPHFDEMSDLLEVQESGFGELTVVRHAARLSETPAHWALPSVPLGTHVPEWLPRG</sequence>
<gene>
    <name evidence="1" type="ORF">M5D45_12315</name>
</gene>
<dbReference type="EMBL" id="CP097330">
    <property type="protein sequence ID" value="URF03313.1"/>
    <property type="molecule type" value="Genomic_DNA"/>
</dbReference>
<dbReference type="KEGG" id="ccam:M5D45_12315"/>
<evidence type="ECO:0000313" key="2">
    <source>
        <dbReference type="Proteomes" id="UP001056132"/>
    </source>
</evidence>
<dbReference type="GO" id="GO:0016740">
    <property type="term" value="F:transferase activity"/>
    <property type="evidence" value="ECO:0007669"/>
    <property type="project" value="UniProtKB-KW"/>
</dbReference>
<dbReference type="Gene3D" id="3.40.50.10540">
    <property type="entry name" value="Crotonobetainyl-coa:carnitine coa-transferase, domain 1"/>
    <property type="match status" value="2"/>
</dbReference>
<proteinExistence type="predicted"/>
<dbReference type="RefSeq" id="WP_250024703.1">
    <property type="nucleotide sequence ID" value="NZ_CP097330.1"/>
</dbReference>
<dbReference type="Gene3D" id="3.30.1540.10">
    <property type="entry name" value="formyl-coa transferase, domain 3"/>
    <property type="match status" value="1"/>
</dbReference>
<dbReference type="Proteomes" id="UP001056132">
    <property type="component" value="Chromosome 1"/>
</dbReference>
<accession>A0AAE9L0Y3</accession>
<protein>
    <submittedName>
        <fullName evidence="1">CoA transferase</fullName>
    </submittedName>
</protein>
<dbReference type="InterPro" id="IPR023606">
    <property type="entry name" value="CoA-Trfase_III_dom_1_sf"/>
</dbReference>
<keyword evidence="1" id="KW-0808">Transferase</keyword>
<dbReference type="InterPro" id="IPR044855">
    <property type="entry name" value="CoA-Trfase_III_dom3_sf"/>
</dbReference>
<dbReference type="InterPro" id="IPR003673">
    <property type="entry name" value="CoA-Trfase_fam_III"/>
</dbReference>
<dbReference type="AlphaFoldDB" id="A0AAE9L0Y3"/>
<reference evidence="1" key="2">
    <citation type="submission" date="2022-05" db="EMBL/GenBank/DDBJ databases">
        <authorList>
            <person name="Kunte H.-J."/>
        </authorList>
    </citation>
    <scope>NUCLEOTIDE SEQUENCE</scope>
    <source>
        <strain evidence="1">G5</strain>
    </source>
</reference>
<evidence type="ECO:0000313" key="1">
    <source>
        <dbReference type="EMBL" id="URF03313.1"/>
    </source>
</evidence>
<dbReference type="PANTHER" id="PTHR48228">
    <property type="entry name" value="SUCCINYL-COA--D-CITRAMALATE COA-TRANSFERASE"/>
    <property type="match status" value="1"/>
</dbReference>
<dbReference type="InterPro" id="IPR050509">
    <property type="entry name" value="CoA-transferase_III"/>
</dbReference>
<reference evidence="1" key="1">
    <citation type="journal article" date="2022" name="Microbiol. Resour. Announc.">
        <title>Genome Sequence of Cupriavidus campinensis Strain G5, a Member of a Bacterial Consortium Capable of Polyethylene Degradation.</title>
        <authorList>
            <person name="Schneider B."/>
            <person name="Pfeiffer F."/>
            <person name="Dyall-Smith M."/>
            <person name="Kunte H.J."/>
        </authorList>
    </citation>
    <scope>NUCLEOTIDE SEQUENCE</scope>
    <source>
        <strain evidence="1">G5</strain>
    </source>
</reference>
<name>A0AAE9L0Y3_9BURK</name>
<dbReference type="PANTHER" id="PTHR48228:SF4">
    <property type="entry name" value="BLR3030 PROTEIN"/>
    <property type="match status" value="1"/>
</dbReference>